<gene>
    <name evidence="7" type="primary">ybeY</name>
    <name evidence="8" type="ORF">SAMN02746062_01086</name>
</gene>
<dbReference type="GO" id="GO:0004222">
    <property type="term" value="F:metalloendopeptidase activity"/>
    <property type="evidence" value="ECO:0007669"/>
    <property type="project" value="InterPro"/>
</dbReference>
<evidence type="ECO:0000313" key="9">
    <source>
        <dbReference type="Proteomes" id="UP000219669"/>
    </source>
</evidence>
<proteinExistence type="inferred from homology"/>
<dbReference type="PANTHER" id="PTHR46986:SF1">
    <property type="entry name" value="ENDORIBONUCLEASE YBEY, CHLOROPLASTIC"/>
    <property type="match status" value="1"/>
</dbReference>
<dbReference type="GO" id="GO:0008270">
    <property type="term" value="F:zinc ion binding"/>
    <property type="evidence" value="ECO:0007669"/>
    <property type="project" value="UniProtKB-UniRule"/>
</dbReference>
<dbReference type="OrthoDB" id="9807740at2"/>
<keyword evidence="7" id="KW-0963">Cytoplasm</keyword>
<dbReference type="InterPro" id="IPR020549">
    <property type="entry name" value="YbeY_CS"/>
</dbReference>
<comment type="similarity">
    <text evidence="1 7">Belongs to the endoribonuclease YbeY family.</text>
</comment>
<name>A0A286EAS3_9NEIS</name>
<feature type="binding site" evidence="7">
    <location>
        <position position="141"/>
    </location>
    <ligand>
        <name>Zn(2+)</name>
        <dbReference type="ChEBI" id="CHEBI:29105"/>
        <note>catalytic</note>
    </ligand>
</feature>
<dbReference type="HAMAP" id="MF_00009">
    <property type="entry name" value="Endoribonucl_YbeY"/>
    <property type="match status" value="1"/>
</dbReference>
<keyword evidence="2 7" id="KW-0540">Nuclease</keyword>
<dbReference type="GO" id="GO:0004521">
    <property type="term" value="F:RNA endonuclease activity"/>
    <property type="evidence" value="ECO:0007669"/>
    <property type="project" value="UniProtKB-UniRule"/>
</dbReference>
<keyword evidence="6 7" id="KW-0862">Zinc</keyword>
<organism evidence="8 9">
    <name type="scientific">Alysiella filiformis DSM 16848</name>
    <dbReference type="NCBI Taxonomy" id="1120981"/>
    <lineage>
        <taxon>Bacteria</taxon>
        <taxon>Pseudomonadati</taxon>
        <taxon>Pseudomonadota</taxon>
        <taxon>Betaproteobacteria</taxon>
        <taxon>Neisseriales</taxon>
        <taxon>Neisseriaceae</taxon>
        <taxon>Alysiella</taxon>
    </lineage>
</organism>
<dbReference type="NCBIfam" id="TIGR00043">
    <property type="entry name" value="rRNA maturation RNase YbeY"/>
    <property type="match status" value="1"/>
</dbReference>
<keyword evidence="4 7" id="KW-0255">Endonuclease</keyword>
<dbReference type="EC" id="3.1.-.-" evidence="7"/>
<dbReference type="GO" id="GO:0005737">
    <property type="term" value="C:cytoplasm"/>
    <property type="evidence" value="ECO:0007669"/>
    <property type="project" value="UniProtKB-SubCell"/>
</dbReference>
<keyword evidence="3 7" id="KW-0479">Metal-binding</keyword>
<keyword evidence="7" id="KW-0690">Ribosome biogenesis</keyword>
<protein>
    <recommendedName>
        <fullName evidence="7">Endoribonuclease YbeY</fullName>
        <ecNumber evidence="7">3.1.-.-</ecNumber>
    </recommendedName>
</protein>
<dbReference type="RefSeq" id="WP_097114146.1">
    <property type="nucleotide sequence ID" value="NZ_CP083931.1"/>
</dbReference>
<dbReference type="PROSITE" id="PS01306">
    <property type="entry name" value="UPF0054"/>
    <property type="match status" value="1"/>
</dbReference>
<evidence type="ECO:0000256" key="2">
    <source>
        <dbReference type="ARBA" id="ARBA00022722"/>
    </source>
</evidence>
<dbReference type="PANTHER" id="PTHR46986">
    <property type="entry name" value="ENDORIBONUCLEASE YBEY, CHLOROPLASTIC"/>
    <property type="match status" value="1"/>
</dbReference>
<dbReference type="Proteomes" id="UP000219669">
    <property type="component" value="Unassembled WGS sequence"/>
</dbReference>
<evidence type="ECO:0000256" key="5">
    <source>
        <dbReference type="ARBA" id="ARBA00022801"/>
    </source>
</evidence>
<evidence type="ECO:0000256" key="1">
    <source>
        <dbReference type="ARBA" id="ARBA00010875"/>
    </source>
</evidence>
<reference evidence="8 9" key="1">
    <citation type="submission" date="2017-09" db="EMBL/GenBank/DDBJ databases">
        <authorList>
            <person name="Ehlers B."/>
            <person name="Leendertz F.H."/>
        </authorList>
    </citation>
    <scope>NUCLEOTIDE SEQUENCE [LARGE SCALE GENOMIC DNA]</scope>
    <source>
        <strain evidence="8 9">DSM 16848</strain>
    </source>
</reference>
<dbReference type="EMBL" id="OCNF01000007">
    <property type="protein sequence ID" value="SOD68003.1"/>
    <property type="molecule type" value="Genomic_DNA"/>
</dbReference>
<comment type="subcellular location">
    <subcellularLocation>
        <location evidence="7">Cytoplasm</location>
    </subcellularLocation>
</comment>
<dbReference type="Gene3D" id="3.40.390.30">
    <property type="entry name" value="Metalloproteases ('zincins'), catalytic domain"/>
    <property type="match status" value="1"/>
</dbReference>
<evidence type="ECO:0000313" key="8">
    <source>
        <dbReference type="EMBL" id="SOD68003.1"/>
    </source>
</evidence>
<dbReference type="InterPro" id="IPR023091">
    <property type="entry name" value="MetalPrtase_cat_dom_sf_prd"/>
</dbReference>
<keyword evidence="7" id="KW-0698">rRNA processing</keyword>
<comment type="function">
    <text evidence="7">Single strand-specific metallo-endoribonuclease involved in late-stage 70S ribosome quality control and in maturation of the 3' terminus of the 16S rRNA.</text>
</comment>
<comment type="cofactor">
    <cofactor evidence="7">
        <name>Zn(2+)</name>
        <dbReference type="ChEBI" id="CHEBI:29105"/>
    </cofactor>
    <text evidence="7">Binds 1 zinc ion.</text>
</comment>
<evidence type="ECO:0000256" key="3">
    <source>
        <dbReference type="ARBA" id="ARBA00022723"/>
    </source>
</evidence>
<dbReference type="InterPro" id="IPR002036">
    <property type="entry name" value="YbeY"/>
</dbReference>
<evidence type="ECO:0000256" key="7">
    <source>
        <dbReference type="HAMAP-Rule" id="MF_00009"/>
    </source>
</evidence>
<dbReference type="SUPFAM" id="SSF55486">
    <property type="entry name" value="Metalloproteases ('zincins'), catalytic domain"/>
    <property type="match status" value="1"/>
</dbReference>
<keyword evidence="9" id="KW-1185">Reference proteome</keyword>
<dbReference type="GO" id="GO:0006364">
    <property type="term" value="P:rRNA processing"/>
    <property type="evidence" value="ECO:0007669"/>
    <property type="project" value="UniProtKB-UniRule"/>
</dbReference>
<dbReference type="Pfam" id="PF02130">
    <property type="entry name" value="YbeY"/>
    <property type="match status" value="1"/>
</dbReference>
<evidence type="ECO:0000256" key="6">
    <source>
        <dbReference type="ARBA" id="ARBA00022833"/>
    </source>
</evidence>
<evidence type="ECO:0000256" key="4">
    <source>
        <dbReference type="ARBA" id="ARBA00022759"/>
    </source>
</evidence>
<feature type="binding site" evidence="7">
    <location>
        <position position="131"/>
    </location>
    <ligand>
        <name>Zn(2+)</name>
        <dbReference type="ChEBI" id="CHEBI:29105"/>
        <note>catalytic</note>
    </ligand>
</feature>
<dbReference type="AlphaFoldDB" id="A0A286EAS3"/>
<keyword evidence="5 7" id="KW-0378">Hydrolase</keyword>
<sequence length="171" mass="19962">MKKQTKHFPFLHIQKQRFHFFYDNASQATDLPSEKQFYQWIWHALKNAYRRADISLILLDENEAQAYNRDYRGKDYATNVLSFAHNEGEFSFVEQDDVLRGDLIICPQIVAKEAAEQGKSLHDHFAHLTIHGTLHLMGYDHMTDDEAEEMESLETQLLAQLNIADPYFQAA</sequence>
<feature type="binding site" evidence="7">
    <location>
        <position position="135"/>
    </location>
    <ligand>
        <name>Zn(2+)</name>
        <dbReference type="ChEBI" id="CHEBI:29105"/>
        <note>catalytic</note>
    </ligand>
</feature>
<accession>A0A286EAS3</accession>